<organism evidence="1 2">
    <name type="scientific">Desertifilum tharense IPPAS B-1220</name>
    <dbReference type="NCBI Taxonomy" id="1781255"/>
    <lineage>
        <taxon>Bacteria</taxon>
        <taxon>Bacillati</taxon>
        <taxon>Cyanobacteriota</taxon>
        <taxon>Cyanophyceae</taxon>
        <taxon>Desertifilales</taxon>
        <taxon>Desertifilaceae</taxon>
        <taxon>Desertifilum</taxon>
    </lineage>
</organism>
<gene>
    <name evidence="1" type="ORF">BH720_017900</name>
</gene>
<evidence type="ECO:0000313" key="2">
    <source>
        <dbReference type="Proteomes" id="UP000095472"/>
    </source>
</evidence>
<name>A0ACD5H2G2_9CYAN</name>
<dbReference type="EMBL" id="CP182909">
    <property type="protein sequence ID" value="XPM67184.1"/>
    <property type="molecule type" value="Genomic_DNA"/>
</dbReference>
<proteinExistence type="predicted"/>
<evidence type="ECO:0000313" key="1">
    <source>
        <dbReference type="EMBL" id="XPM67184.1"/>
    </source>
</evidence>
<protein>
    <submittedName>
        <fullName evidence="1">Uncharacterized protein</fullName>
    </submittedName>
</protein>
<accession>A0ACD5H2G2</accession>
<dbReference type="Proteomes" id="UP000095472">
    <property type="component" value="Chromosome"/>
</dbReference>
<keyword evidence="2" id="KW-1185">Reference proteome</keyword>
<sequence>MLLDAVDPEDRATFVQTVAFSQQNLSPWRWEGRIWTPSGKMKWISGASRPEKTSEGEIFGMGLLPTLPPTNSQKPNSSNSISDRNCWYRNHR</sequence>
<reference evidence="1 2" key="1">
    <citation type="journal article" date="2016" name="Genome Announc.">
        <title>Draft Genome Sequence of the Thermotolerant Cyanobacterium Desertifilum sp. IPPAS B-1220.</title>
        <authorList>
            <person name="Mironov K.S."/>
            <person name="Sinetova M.A."/>
            <person name="Bolatkhan K."/>
            <person name="Zayadan B.K."/>
            <person name="Ustinova V.V."/>
            <person name="Kupriyanova E.V."/>
            <person name="Skrypnik A.N."/>
            <person name="Gogoleva N.E."/>
            <person name="Gogolev Y.V."/>
            <person name="Los D.A."/>
        </authorList>
    </citation>
    <scope>NUCLEOTIDE SEQUENCE [LARGE SCALE GENOMIC DNA]</scope>
    <source>
        <strain evidence="1 2">IPPAS B-1220</strain>
    </source>
</reference>